<evidence type="ECO:0000313" key="3">
    <source>
        <dbReference type="Proteomes" id="UP000284706"/>
    </source>
</evidence>
<dbReference type="GO" id="GO:0031146">
    <property type="term" value="P:SCF-dependent proteasomal ubiquitin-dependent protein catabolic process"/>
    <property type="evidence" value="ECO:0007669"/>
    <property type="project" value="TreeGrafter"/>
</dbReference>
<dbReference type="OrthoDB" id="550575at2759"/>
<dbReference type="EMBL" id="NHYE01000816">
    <property type="protein sequence ID" value="PPR02800.1"/>
    <property type="molecule type" value="Genomic_DNA"/>
</dbReference>
<sequence length="570" mass="61808">MSSRPSKRRRAQNSSSKSSIGAPSKSLDSASALRGDDAPNTFASSTRRLGQIHVPTLTSICYRKFALYFVKLRENKTLWDERIEQQLRNLPDEMVPKLFAALKRDCGSYLDQAFIITYLRRGTSMTLAYSSLPGMKAQTITRIAALNKGIQELEISGFEGITDNIFAAALGNLKRLRKVVLRGCTNVGALTIQALTDNCPELRIVNLNYTSAPPAAVALLLLAHPHLEALKVAGIQSWTDATFQKFVGAFQDHPNFTLPELHTLKLAHLALSDAAFASLSPLPTLCPSLRRLDLSFTLVKNLYLLLPASTSSDSSPDHATPLQLEKLNLTSTPITLAALQEVLTRCPGLKILSLGALGSGSRGKGAAVSASGVGMMMDDAVLDALTQVLSGQTAGESGGEGEAASSTRQRRRRVEDLSLVGNLKLGLTPRHDENDLTALGRFIARVGRYCKRLNLSNLVHLHSSDLMGLMPPTSDNDNADAPADDATSNLEILLLNNSPIDSSAAVYISTCRKLETLGLAGTRIDEDGLFTILDACPKLANLDLTSCRGVKVVDRRRFFEVWEERRESGR</sequence>
<dbReference type="Proteomes" id="UP000284706">
    <property type="component" value="Unassembled WGS sequence"/>
</dbReference>
<protein>
    <recommendedName>
        <fullName evidence="4">F-box domain-containing protein</fullName>
    </recommendedName>
</protein>
<gene>
    <name evidence="2" type="ORF">CVT26_009586</name>
</gene>
<evidence type="ECO:0008006" key="4">
    <source>
        <dbReference type="Google" id="ProtNLM"/>
    </source>
</evidence>
<dbReference type="Gene3D" id="3.80.10.10">
    <property type="entry name" value="Ribonuclease Inhibitor"/>
    <property type="match status" value="2"/>
</dbReference>
<name>A0A409YII5_9AGAR</name>
<dbReference type="InParanoid" id="A0A409YII5"/>
<dbReference type="GO" id="GO:0019005">
    <property type="term" value="C:SCF ubiquitin ligase complex"/>
    <property type="evidence" value="ECO:0007669"/>
    <property type="project" value="TreeGrafter"/>
</dbReference>
<feature type="compositionally biased region" description="Basic residues" evidence="1">
    <location>
        <begin position="1"/>
        <end position="11"/>
    </location>
</feature>
<organism evidence="2 3">
    <name type="scientific">Gymnopilus dilepis</name>
    <dbReference type="NCBI Taxonomy" id="231916"/>
    <lineage>
        <taxon>Eukaryota</taxon>
        <taxon>Fungi</taxon>
        <taxon>Dikarya</taxon>
        <taxon>Basidiomycota</taxon>
        <taxon>Agaricomycotina</taxon>
        <taxon>Agaricomycetes</taxon>
        <taxon>Agaricomycetidae</taxon>
        <taxon>Agaricales</taxon>
        <taxon>Agaricineae</taxon>
        <taxon>Hymenogastraceae</taxon>
        <taxon>Gymnopilus</taxon>
    </lineage>
</organism>
<accession>A0A409YII5</accession>
<dbReference type="InterPro" id="IPR032675">
    <property type="entry name" value="LRR_dom_sf"/>
</dbReference>
<feature type="region of interest" description="Disordered" evidence="1">
    <location>
        <begin position="391"/>
        <end position="412"/>
    </location>
</feature>
<feature type="compositionally biased region" description="Low complexity" evidence="1">
    <location>
        <begin position="14"/>
        <end position="26"/>
    </location>
</feature>
<dbReference type="SUPFAM" id="SSF52047">
    <property type="entry name" value="RNI-like"/>
    <property type="match status" value="1"/>
</dbReference>
<dbReference type="STRING" id="231916.A0A409YII5"/>
<reference evidence="2 3" key="1">
    <citation type="journal article" date="2018" name="Evol. Lett.">
        <title>Horizontal gene cluster transfer increased hallucinogenic mushroom diversity.</title>
        <authorList>
            <person name="Reynolds H.T."/>
            <person name="Vijayakumar V."/>
            <person name="Gluck-Thaler E."/>
            <person name="Korotkin H.B."/>
            <person name="Matheny P.B."/>
            <person name="Slot J.C."/>
        </authorList>
    </citation>
    <scope>NUCLEOTIDE SEQUENCE [LARGE SCALE GENOMIC DNA]</scope>
    <source>
        <strain evidence="2 3">SRW20</strain>
    </source>
</reference>
<comment type="caution">
    <text evidence="2">The sequence shown here is derived from an EMBL/GenBank/DDBJ whole genome shotgun (WGS) entry which is preliminary data.</text>
</comment>
<dbReference type="AlphaFoldDB" id="A0A409YII5"/>
<keyword evidence="3" id="KW-1185">Reference proteome</keyword>
<evidence type="ECO:0000313" key="2">
    <source>
        <dbReference type="EMBL" id="PPR02800.1"/>
    </source>
</evidence>
<dbReference type="PANTHER" id="PTHR13318">
    <property type="entry name" value="PARTNER OF PAIRED, ISOFORM B-RELATED"/>
    <property type="match status" value="1"/>
</dbReference>
<evidence type="ECO:0000256" key="1">
    <source>
        <dbReference type="SAM" id="MobiDB-lite"/>
    </source>
</evidence>
<proteinExistence type="predicted"/>
<feature type="region of interest" description="Disordered" evidence="1">
    <location>
        <begin position="1"/>
        <end position="33"/>
    </location>
</feature>